<dbReference type="Pfam" id="PF14117">
    <property type="entry name" value="DUF4287"/>
    <property type="match status" value="1"/>
</dbReference>
<dbReference type="Pfam" id="PF18899">
    <property type="entry name" value="DUF5655"/>
    <property type="match status" value="1"/>
</dbReference>
<proteinExistence type="predicted"/>
<gene>
    <name evidence="3" type="ORF">BJ997_000580</name>
    <name evidence="2" type="ORF">GY21_10310</name>
</gene>
<dbReference type="EMBL" id="JACHBQ010000001">
    <property type="protein sequence ID" value="MBB5640032.1"/>
    <property type="molecule type" value="Genomic_DNA"/>
</dbReference>
<dbReference type="eggNOG" id="ENOG50307IZ">
    <property type="taxonomic scope" value="Bacteria"/>
</dbReference>
<name>A0A099J8P5_9MICO</name>
<sequence length="179" mass="19343">MDAGTQSMIANLSTNTGKTLEEWFVVLDSTGLEKHTDLINYLKNEHGVSHGFANGIVLQFRNRGFEQGDDALVDAQYTGPKTSLRPLYGKLIEAVSAFGADVEIAPKKSSVSLRRHKQFALIEAPSATRLQLGINLGDTVPTGRLLAAKGMCTHKVSVASATEIDAELLGWLRGAYDRA</sequence>
<dbReference type="Proteomes" id="UP000029864">
    <property type="component" value="Unassembled WGS sequence"/>
</dbReference>
<dbReference type="InterPro" id="IPR043714">
    <property type="entry name" value="DUF5655"/>
</dbReference>
<reference evidence="3 5" key="2">
    <citation type="submission" date="2020-08" db="EMBL/GenBank/DDBJ databases">
        <title>Sequencing the genomes of 1000 actinobacteria strains.</title>
        <authorList>
            <person name="Klenk H.-P."/>
        </authorList>
    </citation>
    <scope>NUCLEOTIDE SEQUENCE [LARGE SCALE GENOMIC DNA]</scope>
    <source>
        <strain evidence="3 5">DSM 21065</strain>
    </source>
</reference>
<evidence type="ECO:0000259" key="1">
    <source>
        <dbReference type="Pfam" id="PF18899"/>
    </source>
</evidence>
<dbReference type="STRING" id="1001240.GY21_10310"/>
<dbReference type="Proteomes" id="UP000561726">
    <property type="component" value="Unassembled WGS sequence"/>
</dbReference>
<dbReference type="InterPro" id="IPR025629">
    <property type="entry name" value="DUF4287"/>
</dbReference>
<feature type="domain" description="DUF5655" evidence="1">
    <location>
        <begin position="73"/>
        <end position="177"/>
    </location>
</feature>
<dbReference type="OrthoDB" id="4559052at2"/>
<organism evidence="2 4">
    <name type="scientific">Cryobacterium roopkundense</name>
    <dbReference type="NCBI Taxonomy" id="1001240"/>
    <lineage>
        <taxon>Bacteria</taxon>
        <taxon>Bacillati</taxon>
        <taxon>Actinomycetota</taxon>
        <taxon>Actinomycetes</taxon>
        <taxon>Micrococcales</taxon>
        <taxon>Microbacteriaceae</taxon>
        <taxon>Cryobacterium</taxon>
    </lineage>
</organism>
<evidence type="ECO:0000313" key="5">
    <source>
        <dbReference type="Proteomes" id="UP000561726"/>
    </source>
</evidence>
<evidence type="ECO:0000313" key="3">
    <source>
        <dbReference type="EMBL" id="MBB5640032.1"/>
    </source>
</evidence>
<dbReference type="AlphaFoldDB" id="A0A099J8P5"/>
<evidence type="ECO:0000313" key="4">
    <source>
        <dbReference type="Proteomes" id="UP000029864"/>
    </source>
</evidence>
<dbReference type="EMBL" id="JPXF01000038">
    <property type="protein sequence ID" value="KGJ74661.1"/>
    <property type="molecule type" value="Genomic_DNA"/>
</dbReference>
<comment type="caution">
    <text evidence="2">The sequence shown here is derived from an EMBL/GenBank/DDBJ whole genome shotgun (WGS) entry which is preliminary data.</text>
</comment>
<keyword evidence="4" id="KW-1185">Reference proteome</keyword>
<dbReference type="RefSeq" id="WP_035836641.1">
    <property type="nucleotide sequence ID" value="NZ_JACHBQ010000001.1"/>
</dbReference>
<reference evidence="2 4" key="1">
    <citation type="submission" date="2014-08" db="EMBL/GenBank/DDBJ databases">
        <authorList>
            <person name="Sisinthy S."/>
        </authorList>
    </citation>
    <scope>NUCLEOTIDE SEQUENCE [LARGE SCALE GENOMIC DNA]</scope>
    <source>
        <strain evidence="2 4">RuG17</strain>
    </source>
</reference>
<evidence type="ECO:0000313" key="2">
    <source>
        <dbReference type="EMBL" id="KGJ74661.1"/>
    </source>
</evidence>
<protein>
    <submittedName>
        <fullName evidence="2">Phosphoribosylformylglycinamidine synthase</fullName>
    </submittedName>
</protein>
<accession>A0A099J8P5</accession>